<dbReference type="Proteomes" id="UP000789390">
    <property type="component" value="Unassembled WGS sequence"/>
</dbReference>
<evidence type="ECO:0000313" key="3">
    <source>
        <dbReference type="Proteomes" id="UP000789390"/>
    </source>
</evidence>
<comment type="caution">
    <text evidence="2">The sequence shown here is derived from an EMBL/GenBank/DDBJ whole genome shotgun (WGS) entry which is preliminary data.</text>
</comment>
<keyword evidence="3" id="KW-1185">Reference proteome</keyword>
<dbReference type="InterPro" id="IPR011009">
    <property type="entry name" value="Kinase-like_dom_sf"/>
</dbReference>
<gene>
    <name evidence="2" type="ORF">DGAL_LOCUS127</name>
</gene>
<dbReference type="OrthoDB" id="5915577at2759"/>
<accession>A0A8J2RA44</accession>
<dbReference type="PANTHER" id="PTHR11012">
    <property type="entry name" value="PROTEIN KINASE-LIKE DOMAIN-CONTAINING"/>
    <property type="match status" value="1"/>
</dbReference>
<feature type="domain" description="CHK kinase-like" evidence="1">
    <location>
        <begin position="163"/>
        <end position="365"/>
    </location>
</feature>
<dbReference type="PANTHER" id="PTHR11012:SF30">
    <property type="entry name" value="PROTEIN KINASE-LIKE DOMAIN-CONTAINING"/>
    <property type="match status" value="1"/>
</dbReference>
<dbReference type="EMBL" id="CAKKLH010000001">
    <property type="protein sequence ID" value="CAH0098080.1"/>
    <property type="molecule type" value="Genomic_DNA"/>
</dbReference>
<dbReference type="SUPFAM" id="SSF56112">
    <property type="entry name" value="Protein kinase-like (PK-like)"/>
    <property type="match status" value="1"/>
</dbReference>
<dbReference type="Gene3D" id="3.90.1200.10">
    <property type="match status" value="1"/>
</dbReference>
<dbReference type="SMART" id="SM00587">
    <property type="entry name" value="CHK"/>
    <property type="match status" value="1"/>
</dbReference>
<evidence type="ECO:0000259" key="1">
    <source>
        <dbReference type="SMART" id="SM00587"/>
    </source>
</evidence>
<proteinExistence type="predicted"/>
<name>A0A8J2RA44_9CRUS</name>
<protein>
    <recommendedName>
        <fullName evidence="1">CHK kinase-like domain-containing protein</fullName>
    </recommendedName>
</protein>
<sequence>MASSELPVKEEIVKFWESIFQKTNLTKQLMDLAVNSSSSTDADLKFELFDYGKIKINAKPAVPLGTNFMSDVFITDAYLENGRHYTGFVKVLPSNPSRLAAGFIGGSYQRESVVYQNWIPELKEMRSSKNLTNSDIPLNVADSYFVNLVLSEDGGRLENETVCVLEELKSKGYRMASSARSTNGIDLNHARCALRTYANYHALSIANMRRLLKSDGSYNLPLSYEIFRKDPNYINPATVYRTIVLPNYVKVLRHLHQEKAANWLEGLLPELDNIWNWESFLDSGRLTCLLHGDSWNNNLLFRYPSQASEKPEEMLLIDWQIARCGHPSHDLGYFLFSSTSSSFRRQHLDELLNEYYETLSNALMKLDIDLSKEGYSQEQFIRETKQRYILMMMIALFILPILLDSAKAIDHTLKNDENLNKDLNELLEKDQAKELDEEGTKSGWQSLFEFETVIGNPLLSQRIVELITDVKDMAWQENTGIP</sequence>
<dbReference type="AlphaFoldDB" id="A0A8J2RA44"/>
<dbReference type="InterPro" id="IPR015897">
    <property type="entry name" value="CHK_kinase-like"/>
</dbReference>
<dbReference type="Pfam" id="PF02958">
    <property type="entry name" value="EcKL"/>
    <property type="match status" value="1"/>
</dbReference>
<reference evidence="2" key="1">
    <citation type="submission" date="2021-11" db="EMBL/GenBank/DDBJ databases">
        <authorList>
            <person name="Schell T."/>
        </authorList>
    </citation>
    <scope>NUCLEOTIDE SEQUENCE</scope>
    <source>
        <strain evidence="2">M5</strain>
    </source>
</reference>
<dbReference type="InterPro" id="IPR004119">
    <property type="entry name" value="EcKL"/>
</dbReference>
<evidence type="ECO:0000313" key="2">
    <source>
        <dbReference type="EMBL" id="CAH0098080.1"/>
    </source>
</evidence>
<organism evidence="2 3">
    <name type="scientific">Daphnia galeata</name>
    <dbReference type="NCBI Taxonomy" id="27404"/>
    <lineage>
        <taxon>Eukaryota</taxon>
        <taxon>Metazoa</taxon>
        <taxon>Ecdysozoa</taxon>
        <taxon>Arthropoda</taxon>
        <taxon>Crustacea</taxon>
        <taxon>Branchiopoda</taxon>
        <taxon>Diplostraca</taxon>
        <taxon>Cladocera</taxon>
        <taxon>Anomopoda</taxon>
        <taxon>Daphniidae</taxon>
        <taxon>Daphnia</taxon>
    </lineage>
</organism>